<sequence length="169" mass="18784">MPSRLHRVLLGAMTLPAVQDVIFTQVHVNPPALDTLRLHLSSPGHWRTGQVYGRIADDTLTITHAAIGGYPVWQPLALTGTGAYQLGYLDALRAEGHTDIDWVGHWMLRPDNQRPTLAESAAWLRYGERRGLMDAQQVLLSAGLEDHRLTVDAYHLIDNHMELLPTSLG</sequence>
<protein>
    <submittedName>
        <fullName evidence="1">Uncharacterized protein</fullName>
    </submittedName>
</protein>
<organism evidence="1 2">
    <name type="scientific">Deinococcus xinjiangensis</name>
    <dbReference type="NCBI Taxonomy" id="457454"/>
    <lineage>
        <taxon>Bacteria</taxon>
        <taxon>Thermotogati</taxon>
        <taxon>Deinococcota</taxon>
        <taxon>Deinococci</taxon>
        <taxon>Deinococcales</taxon>
        <taxon>Deinococcaceae</taxon>
        <taxon>Deinococcus</taxon>
    </lineage>
</organism>
<reference evidence="1 2" key="1">
    <citation type="submission" date="2024-02" db="EMBL/GenBank/DDBJ databases">
        <title>Deinococcus xinjiangensis NBRC 107630.</title>
        <authorList>
            <person name="Ichikawa N."/>
            <person name="Katano-Makiyama Y."/>
            <person name="Hidaka K."/>
        </authorList>
    </citation>
    <scope>NUCLEOTIDE SEQUENCE [LARGE SCALE GENOMIC DNA]</scope>
    <source>
        <strain evidence="1 2">NBRC 107630</strain>
    </source>
</reference>
<gene>
    <name evidence="1" type="ORF">Dxin01_03733</name>
</gene>
<evidence type="ECO:0000313" key="2">
    <source>
        <dbReference type="Proteomes" id="UP001458946"/>
    </source>
</evidence>
<proteinExistence type="predicted"/>
<evidence type="ECO:0000313" key="1">
    <source>
        <dbReference type="EMBL" id="GAA5503965.1"/>
    </source>
</evidence>
<comment type="caution">
    <text evidence="1">The sequence shown here is derived from an EMBL/GenBank/DDBJ whole genome shotgun (WGS) entry which is preliminary data.</text>
</comment>
<keyword evidence="2" id="KW-1185">Reference proteome</keyword>
<dbReference type="EMBL" id="BAABRN010000077">
    <property type="protein sequence ID" value="GAA5503965.1"/>
    <property type="molecule type" value="Genomic_DNA"/>
</dbReference>
<name>A0ABP9VHA2_9DEIO</name>
<dbReference type="Proteomes" id="UP001458946">
    <property type="component" value="Unassembled WGS sequence"/>
</dbReference>
<accession>A0ABP9VHA2</accession>